<dbReference type="InterPro" id="IPR006664">
    <property type="entry name" value="OMP_bac"/>
</dbReference>
<reference evidence="7 8" key="1">
    <citation type="submission" date="2017-10" db="EMBL/GenBank/DDBJ databases">
        <title>Genome announcement of Methylocella silvestris TVC from permafrost.</title>
        <authorList>
            <person name="Wang J."/>
            <person name="Geng K."/>
            <person name="Ul-Haque F."/>
            <person name="Crombie A.T."/>
            <person name="Street L.E."/>
            <person name="Wookey P.A."/>
            <person name="Murrell J.C."/>
            <person name="Pratscher J."/>
        </authorList>
    </citation>
    <scope>NUCLEOTIDE SEQUENCE [LARGE SCALE GENOMIC DNA]</scope>
    <source>
        <strain evidence="7 8">TVC</strain>
    </source>
</reference>
<dbReference type="CDD" id="cd07185">
    <property type="entry name" value="OmpA_C-like"/>
    <property type="match status" value="1"/>
</dbReference>
<evidence type="ECO:0000256" key="1">
    <source>
        <dbReference type="ARBA" id="ARBA00004442"/>
    </source>
</evidence>
<dbReference type="RefSeq" id="WP_102843534.1">
    <property type="nucleotide sequence ID" value="NZ_PDZR01000009.1"/>
</dbReference>
<comment type="subcellular location">
    <subcellularLocation>
        <location evidence="1">Cell outer membrane</location>
    </subcellularLocation>
</comment>
<organism evidence="7 8">
    <name type="scientific">Methylocella silvestris</name>
    <dbReference type="NCBI Taxonomy" id="199596"/>
    <lineage>
        <taxon>Bacteria</taxon>
        <taxon>Pseudomonadati</taxon>
        <taxon>Pseudomonadota</taxon>
        <taxon>Alphaproteobacteria</taxon>
        <taxon>Hyphomicrobiales</taxon>
        <taxon>Beijerinckiaceae</taxon>
        <taxon>Methylocella</taxon>
    </lineage>
</organism>
<dbReference type="PRINTS" id="PR01021">
    <property type="entry name" value="OMPADOMAIN"/>
</dbReference>
<comment type="caution">
    <text evidence="7">The sequence shown here is derived from an EMBL/GenBank/DDBJ whole genome shotgun (WGS) entry which is preliminary data.</text>
</comment>
<dbReference type="SUPFAM" id="SSF103088">
    <property type="entry name" value="OmpA-like"/>
    <property type="match status" value="1"/>
</dbReference>
<dbReference type="InterPro" id="IPR050330">
    <property type="entry name" value="Bact_OuterMem_StrucFunc"/>
</dbReference>
<protein>
    <recommendedName>
        <fullName evidence="6">OmpA-like domain-containing protein</fullName>
    </recommendedName>
</protein>
<evidence type="ECO:0000256" key="3">
    <source>
        <dbReference type="ARBA" id="ARBA00023237"/>
    </source>
</evidence>
<keyword evidence="2 4" id="KW-0472">Membrane</keyword>
<dbReference type="PROSITE" id="PS51123">
    <property type="entry name" value="OMPA_2"/>
    <property type="match status" value="1"/>
</dbReference>
<gene>
    <name evidence="7" type="ORF">CR492_09620</name>
</gene>
<feature type="chain" id="PRO_5017968373" description="OmpA-like domain-containing protein" evidence="5">
    <location>
        <begin position="42"/>
        <end position="328"/>
    </location>
</feature>
<dbReference type="PANTHER" id="PTHR30329:SF21">
    <property type="entry name" value="LIPOPROTEIN YIAD-RELATED"/>
    <property type="match status" value="1"/>
</dbReference>
<name>A0A2J7TH49_METSI</name>
<dbReference type="GO" id="GO:0009279">
    <property type="term" value="C:cell outer membrane"/>
    <property type="evidence" value="ECO:0007669"/>
    <property type="project" value="UniProtKB-SubCell"/>
</dbReference>
<dbReference type="Proteomes" id="UP000236286">
    <property type="component" value="Unassembled WGS sequence"/>
</dbReference>
<dbReference type="AlphaFoldDB" id="A0A2J7TH49"/>
<dbReference type="PANTHER" id="PTHR30329">
    <property type="entry name" value="STATOR ELEMENT OF FLAGELLAR MOTOR COMPLEX"/>
    <property type="match status" value="1"/>
</dbReference>
<evidence type="ECO:0000256" key="2">
    <source>
        <dbReference type="ARBA" id="ARBA00023136"/>
    </source>
</evidence>
<feature type="signal peptide" evidence="5">
    <location>
        <begin position="1"/>
        <end position="41"/>
    </location>
</feature>
<evidence type="ECO:0000313" key="8">
    <source>
        <dbReference type="Proteomes" id="UP000236286"/>
    </source>
</evidence>
<keyword evidence="3" id="KW-0998">Cell outer membrane</keyword>
<dbReference type="Gene3D" id="3.30.1330.60">
    <property type="entry name" value="OmpA-like domain"/>
    <property type="match status" value="1"/>
</dbReference>
<evidence type="ECO:0000259" key="6">
    <source>
        <dbReference type="PROSITE" id="PS51123"/>
    </source>
</evidence>
<evidence type="ECO:0000256" key="5">
    <source>
        <dbReference type="SAM" id="SignalP"/>
    </source>
</evidence>
<dbReference type="Pfam" id="PF00691">
    <property type="entry name" value="OmpA"/>
    <property type="match status" value="1"/>
</dbReference>
<proteinExistence type="predicted"/>
<keyword evidence="5" id="KW-0732">Signal</keyword>
<dbReference type="EMBL" id="PDZR01000009">
    <property type="protein sequence ID" value="PNG26104.1"/>
    <property type="molecule type" value="Genomic_DNA"/>
</dbReference>
<dbReference type="OrthoDB" id="9814546at2"/>
<sequence length="328" mass="34816">MSVMTESGFSYARAFGAIRRMGFGCAVLAACVPGLCAPALADACAARLDSFNRAVDAAPNEAAQAQIDALVGDPNCGGYIIPAQRRLAAARLAAAQKLIAGAAPQSAYLNLIVAADQPAVLWQAAATLAEIRFGDRNFIEAAKGFDRAIEIVNNETMTPRDPGRPTIEGLLQRAAAARLLAANAGQGKSGYVMTATRDGRLGGIFSPRVRGVVPRAVPMPITFEYRSASLTDEGRQAADELARAIREQQPQIVRLVGHTDLRGGPEYNMKLSVARAEAVAAYLKQNNIAVAVEPEGVGADEPLQLSDASGLTQDDVYALNRRVEWRRE</sequence>
<dbReference type="InterPro" id="IPR036737">
    <property type="entry name" value="OmpA-like_sf"/>
</dbReference>
<accession>A0A2J7TH49</accession>
<feature type="domain" description="OmpA-like" evidence="6">
    <location>
        <begin position="210"/>
        <end position="328"/>
    </location>
</feature>
<dbReference type="InterPro" id="IPR006665">
    <property type="entry name" value="OmpA-like"/>
</dbReference>
<evidence type="ECO:0000256" key="4">
    <source>
        <dbReference type="PROSITE-ProRule" id="PRU00473"/>
    </source>
</evidence>
<evidence type="ECO:0000313" key="7">
    <source>
        <dbReference type="EMBL" id="PNG26104.1"/>
    </source>
</evidence>